<dbReference type="AlphaFoldDB" id="A0A7R6P4L4"/>
<reference evidence="3 4" key="1">
    <citation type="journal article" date="2008" name="Int. J. Syst. Evol. Microbiol.">
        <title>Amphritea japonica sp. nov. and Amphritea balenae sp. nov., isolated from the sediment adjacent to sperm whale carcasses off Kagoshima, Japan.</title>
        <authorList>
            <person name="Miyazaki M."/>
            <person name="Nogi Y."/>
            <person name="Fujiwara Y."/>
            <person name="Kawato M."/>
            <person name="Nagahama T."/>
            <person name="Kubokawa K."/>
            <person name="Horikoshi K."/>
        </authorList>
    </citation>
    <scope>NUCLEOTIDE SEQUENCE [LARGE SCALE GENOMIC DNA]</scope>
    <source>
        <strain evidence="3 4">ATCC BAA-1530</strain>
    </source>
</reference>
<gene>
    <name evidence="3" type="ORF">AMJAP_2475</name>
</gene>
<dbReference type="InterPro" id="IPR007896">
    <property type="entry name" value="BTP_bacteria"/>
</dbReference>
<dbReference type="OrthoDB" id="1631120at2"/>
<evidence type="ECO:0000259" key="2">
    <source>
        <dbReference type="Pfam" id="PF05232"/>
    </source>
</evidence>
<feature type="transmembrane region" description="Helical" evidence="1">
    <location>
        <begin position="43"/>
        <end position="65"/>
    </location>
</feature>
<name>A0A7R6P4L4_9GAMM</name>
<evidence type="ECO:0000313" key="3">
    <source>
        <dbReference type="EMBL" id="BBB27064.1"/>
    </source>
</evidence>
<evidence type="ECO:0000256" key="1">
    <source>
        <dbReference type="SAM" id="Phobius"/>
    </source>
</evidence>
<accession>A0A7R6P4L4</accession>
<feature type="transmembrane region" description="Helical" evidence="1">
    <location>
        <begin position="111"/>
        <end position="131"/>
    </location>
</feature>
<feature type="domain" description="Chlorhexidine efflux transporter" evidence="2">
    <location>
        <begin position="79"/>
        <end position="141"/>
    </location>
</feature>
<feature type="transmembrane region" description="Helical" evidence="1">
    <location>
        <begin position="85"/>
        <end position="105"/>
    </location>
</feature>
<sequence>MNQAIITRTPLDRLRHTLMFEALLLTLLAPMMSLMLNRDIVDVGMLAIVLSLKAMLINPVFNYGFDRYDVKRGKIPTERKLAGRILHAIGFEVTLTATSLPLIIWWLNVTFLQALMVDIVMVFAVMTYTLLFNIGYDRVFPVIQHTRPLTDQISDKPCQAEGL</sequence>
<keyword evidence="1" id="KW-0472">Membrane</keyword>
<dbReference type="RefSeq" id="WP_019620132.1">
    <property type="nucleotide sequence ID" value="NZ_AP014545.1"/>
</dbReference>
<evidence type="ECO:0000313" key="4">
    <source>
        <dbReference type="Proteomes" id="UP000595663"/>
    </source>
</evidence>
<feature type="transmembrane region" description="Helical" evidence="1">
    <location>
        <begin position="18"/>
        <end position="37"/>
    </location>
</feature>
<keyword evidence="4" id="KW-1185">Reference proteome</keyword>
<protein>
    <recommendedName>
        <fullName evidence="2">Chlorhexidine efflux transporter domain-containing protein</fullName>
    </recommendedName>
</protein>
<proteinExistence type="predicted"/>
<dbReference type="EMBL" id="AP014545">
    <property type="protein sequence ID" value="BBB27064.1"/>
    <property type="molecule type" value="Genomic_DNA"/>
</dbReference>
<dbReference type="InterPro" id="IPR058208">
    <property type="entry name" value="PACE"/>
</dbReference>
<feature type="domain" description="Chlorhexidine efflux transporter" evidence="2">
    <location>
        <begin position="8"/>
        <end position="68"/>
    </location>
</feature>
<dbReference type="KEGG" id="ajp:AMJAP_2475"/>
<organism evidence="3 4">
    <name type="scientific">Amphritea japonica ATCC BAA-1530</name>
    <dbReference type="NCBI Taxonomy" id="1278309"/>
    <lineage>
        <taxon>Bacteria</taxon>
        <taxon>Pseudomonadati</taxon>
        <taxon>Pseudomonadota</taxon>
        <taxon>Gammaproteobacteria</taxon>
        <taxon>Oceanospirillales</taxon>
        <taxon>Oceanospirillaceae</taxon>
        <taxon>Amphritea</taxon>
    </lineage>
</organism>
<dbReference type="Proteomes" id="UP000595663">
    <property type="component" value="Chromosome"/>
</dbReference>
<keyword evidence="1" id="KW-0812">Transmembrane</keyword>
<keyword evidence="1" id="KW-1133">Transmembrane helix</keyword>
<dbReference type="NCBIfam" id="NF033664">
    <property type="entry name" value="PACE_transport"/>
    <property type="match status" value="1"/>
</dbReference>
<dbReference type="Pfam" id="PF05232">
    <property type="entry name" value="BTP"/>
    <property type="match status" value="2"/>
</dbReference>